<comment type="caution">
    <text evidence="4">The sequence shown here is derived from an EMBL/GenBank/DDBJ whole genome shotgun (WGS) entry which is preliminary data.</text>
</comment>
<feature type="region of interest" description="Disordered" evidence="3">
    <location>
        <begin position="74"/>
        <end position="95"/>
    </location>
</feature>
<dbReference type="KEGG" id="qsa:O6P43_012212"/>
<dbReference type="PANTHER" id="PTHR12832:SF34">
    <property type="entry name" value="T-COMPLEX PROTEIN 11"/>
    <property type="match status" value="1"/>
</dbReference>
<feature type="region of interest" description="Disordered" evidence="3">
    <location>
        <begin position="611"/>
        <end position="636"/>
    </location>
</feature>
<dbReference type="Pfam" id="PF05794">
    <property type="entry name" value="Tcp11"/>
    <property type="match status" value="1"/>
</dbReference>
<feature type="compositionally biased region" description="Low complexity" evidence="3">
    <location>
        <begin position="651"/>
        <end position="662"/>
    </location>
</feature>
<evidence type="ECO:0000256" key="3">
    <source>
        <dbReference type="SAM" id="MobiDB-lite"/>
    </source>
</evidence>
<sequence length="1172" mass="131833">MAAGVELPEGKVGGGIAMEFPVGDASSFNSSPRLPRRLRRRLLASDCKPPSKEEIESKLRGAELRRQQFYEKLSSKARAKPRSPSRSSFQEEDLGQSLEAKLQAAKQKRMSILAKAQMRLARLDELRQAAKTGVEMRHEKERVKLGTKVESRVQQAEANRLLILKARRQRRETQRERSSQSLLRRMARESRYKECISAAIHQKRAAAETKRLCLLEAEKKKAHTRVLQVLHVAKSVSHQRETERRQMRDQLEDRLQRAKRKRAEYLRQRGRLHGSSRENWNRVDKQAELLSRKLVRCWRQFLKLRRTTFSLAKDYDTLGINERSVKSMPFEQLALLIESTSTLQTVKALLDRIESRLKVSRAIAPANHMFSLDNIDHLLKRVVSPKKRATPRSSTRSREAKRIVPSRESTRSLAKSSRYPVRVVLCAYMILGHPDAVFSGKGDREINLAKSAEEFVQMLELLIKIILDGPILSSDEESETAFPKRWTFRSQLAAFDKAWCLYLNCFVAWKVKDARLLEDDLVRAACQLEVSMIQTCKLTPEGDSGALTHDMKAIQKQVSEDQTLLREKVQHLSGDAGIEHMECALSETRSKYFKAKENGSPLGSPITHFISPGPAKSSAASAVSSNEKSNIIESDQKSSRVVRSLFRGIDSSPPSESISSAPRTCSDGELGSSIEKLVKDGELGSSIEKLVKENEFVVNEFLHEQHHAFSDEFGVSDHNQSSIKVKIKETMEKAFWDGIMESVNQESANFDRVVQLMREVRDEISEMAPRNWKEDIFGAIDLEIFSQVLKSGNLDVDYLGKILEFSLVTLQKLSAPVNDELMKGTRQKLLLELSELCRSGDDPHHSCLIALVKGLRFVLEQIQNLKQEISKARLRIMEPLLKGTSWWLSSVWSCKDLEWEEHTDTLSALPNGDSSPQGRLPSAILRTGGSFLVKTNGSRIDPLTDARNATGNQQPECRGEKIDLLVRVGLLKLVTSVSGLTQENLPETLLLNFSRLRAVQSQIQKIIVMATSTLVCQQVLLSERVVANPVDMENIVLKCVERLSELLDRVEDAGLEDIVEVVSDFSEVDDKVIDPDRLQSRKTVTSRMLAKSLQAGDAVFEKVSRAVYVAARAVVLGGSGPRGRELAEMALRKVGAVMLTERVVEAAEVLVVASIISLGVHGPWYIHLTDNM</sequence>
<feature type="region of interest" description="Disordered" evidence="3">
    <location>
        <begin position="384"/>
        <end position="411"/>
    </location>
</feature>
<comment type="similarity">
    <text evidence="1">Belongs to the TCP11 family.</text>
</comment>
<feature type="region of interest" description="Disordered" evidence="3">
    <location>
        <begin position="1"/>
        <end position="35"/>
    </location>
</feature>
<evidence type="ECO:0000313" key="5">
    <source>
        <dbReference type="Proteomes" id="UP001163823"/>
    </source>
</evidence>
<name>A0AAD7PTV4_QUISA</name>
<dbReference type="GO" id="GO:0007165">
    <property type="term" value="P:signal transduction"/>
    <property type="evidence" value="ECO:0007669"/>
    <property type="project" value="TreeGrafter"/>
</dbReference>
<keyword evidence="5" id="KW-1185">Reference proteome</keyword>
<protein>
    <submittedName>
        <fullName evidence="4">T-complex 11</fullName>
    </submittedName>
</protein>
<accession>A0AAD7PTV4</accession>
<evidence type="ECO:0000256" key="2">
    <source>
        <dbReference type="SAM" id="Coils"/>
    </source>
</evidence>
<evidence type="ECO:0000313" key="4">
    <source>
        <dbReference type="EMBL" id="KAJ7968051.1"/>
    </source>
</evidence>
<keyword evidence="2" id="KW-0175">Coiled coil</keyword>
<dbReference type="EMBL" id="JARAOO010000005">
    <property type="protein sequence ID" value="KAJ7968051.1"/>
    <property type="molecule type" value="Genomic_DNA"/>
</dbReference>
<dbReference type="PANTHER" id="PTHR12832">
    <property type="entry name" value="TESTIS-SPECIFIC PROTEIN PBS13 T-COMPLEX 11"/>
    <property type="match status" value="1"/>
</dbReference>
<dbReference type="InterPro" id="IPR008862">
    <property type="entry name" value="Tcp11"/>
</dbReference>
<proteinExistence type="inferred from homology"/>
<feature type="compositionally biased region" description="Basic and acidic residues" evidence="3">
    <location>
        <begin position="49"/>
        <end position="60"/>
    </location>
</feature>
<reference evidence="4" key="1">
    <citation type="journal article" date="2023" name="Science">
        <title>Elucidation of the pathway for biosynthesis of saponin adjuvants from the soapbark tree.</title>
        <authorList>
            <person name="Reed J."/>
            <person name="Orme A."/>
            <person name="El-Demerdash A."/>
            <person name="Owen C."/>
            <person name="Martin L.B.B."/>
            <person name="Misra R.C."/>
            <person name="Kikuchi S."/>
            <person name="Rejzek M."/>
            <person name="Martin A.C."/>
            <person name="Harkess A."/>
            <person name="Leebens-Mack J."/>
            <person name="Louveau T."/>
            <person name="Stephenson M.J."/>
            <person name="Osbourn A."/>
        </authorList>
    </citation>
    <scope>NUCLEOTIDE SEQUENCE</scope>
    <source>
        <strain evidence="4">S10</strain>
    </source>
</reference>
<gene>
    <name evidence="4" type="ORF">O6P43_012212</name>
</gene>
<feature type="compositionally biased region" description="Low complexity" evidence="3">
    <location>
        <begin position="615"/>
        <end position="629"/>
    </location>
</feature>
<feature type="region of interest" description="Disordered" evidence="3">
    <location>
        <begin position="650"/>
        <end position="669"/>
    </location>
</feature>
<dbReference type="AlphaFoldDB" id="A0AAD7PTV4"/>
<dbReference type="Proteomes" id="UP001163823">
    <property type="component" value="Chromosome 5"/>
</dbReference>
<evidence type="ECO:0000256" key="1">
    <source>
        <dbReference type="ARBA" id="ARBA00010954"/>
    </source>
</evidence>
<feature type="region of interest" description="Disordered" evidence="3">
    <location>
        <begin position="41"/>
        <end position="60"/>
    </location>
</feature>
<organism evidence="4 5">
    <name type="scientific">Quillaja saponaria</name>
    <name type="common">Soap bark tree</name>
    <dbReference type="NCBI Taxonomy" id="32244"/>
    <lineage>
        <taxon>Eukaryota</taxon>
        <taxon>Viridiplantae</taxon>
        <taxon>Streptophyta</taxon>
        <taxon>Embryophyta</taxon>
        <taxon>Tracheophyta</taxon>
        <taxon>Spermatophyta</taxon>
        <taxon>Magnoliopsida</taxon>
        <taxon>eudicotyledons</taxon>
        <taxon>Gunneridae</taxon>
        <taxon>Pentapetalae</taxon>
        <taxon>rosids</taxon>
        <taxon>fabids</taxon>
        <taxon>Fabales</taxon>
        <taxon>Quillajaceae</taxon>
        <taxon>Quillaja</taxon>
    </lineage>
</organism>
<feature type="coiled-coil region" evidence="2">
    <location>
        <begin position="241"/>
        <end position="268"/>
    </location>
</feature>